<feature type="domain" description="PPM-type phosphatase" evidence="13">
    <location>
        <begin position="66"/>
        <end position="371"/>
    </location>
</feature>
<proteinExistence type="inferred from homology"/>
<reference evidence="14 15" key="1">
    <citation type="journal article" date="2023" name="Science">
        <title>Elucidation of the pathway for biosynthesis of saponin adjuvants from the soapbark tree.</title>
        <authorList>
            <person name="Reed J."/>
            <person name="Orme A."/>
            <person name="El-Demerdash A."/>
            <person name="Owen C."/>
            <person name="Martin L.B.B."/>
            <person name="Misra R.C."/>
            <person name="Kikuchi S."/>
            <person name="Rejzek M."/>
            <person name="Martin A.C."/>
            <person name="Harkess A."/>
            <person name="Leebens-Mack J."/>
            <person name="Louveau T."/>
            <person name="Stephenson M.J."/>
            <person name="Osbourn A."/>
        </authorList>
    </citation>
    <scope>NUCLEOTIDE SEQUENCE [LARGE SCALE GENOMIC DNA]</scope>
    <source>
        <strain evidence="14">S10</strain>
    </source>
</reference>
<evidence type="ECO:0000256" key="7">
    <source>
        <dbReference type="ARBA" id="ARBA00022842"/>
    </source>
</evidence>
<comment type="cofactor">
    <cofactor evidence="1">
        <name>Mn(2+)</name>
        <dbReference type="ChEBI" id="CHEBI:29035"/>
    </cofactor>
</comment>
<evidence type="ECO:0000256" key="5">
    <source>
        <dbReference type="ARBA" id="ARBA00022723"/>
    </source>
</evidence>
<dbReference type="PROSITE" id="PS51746">
    <property type="entry name" value="PPM_2"/>
    <property type="match status" value="1"/>
</dbReference>
<dbReference type="EC" id="3.1.3.16" evidence="4"/>
<evidence type="ECO:0000256" key="12">
    <source>
        <dbReference type="SAM" id="MobiDB-lite"/>
    </source>
</evidence>
<organism evidence="14 15">
    <name type="scientific">Quillaja saponaria</name>
    <name type="common">Soap bark tree</name>
    <dbReference type="NCBI Taxonomy" id="32244"/>
    <lineage>
        <taxon>Eukaryota</taxon>
        <taxon>Viridiplantae</taxon>
        <taxon>Streptophyta</taxon>
        <taxon>Embryophyta</taxon>
        <taxon>Tracheophyta</taxon>
        <taxon>Spermatophyta</taxon>
        <taxon>Magnoliopsida</taxon>
        <taxon>eudicotyledons</taxon>
        <taxon>Gunneridae</taxon>
        <taxon>Pentapetalae</taxon>
        <taxon>rosids</taxon>
        <taxon>fabids</taxon>
        <taxon>Fabales</taxon>
        <taxon>Quillajaceae</taxon>
        <taxon>Quillaja</taxon>
    </lineage>
</organism>
<evidence type="ECO:0000313" key="14">
    <source>
        <dbReference type="EMBL" id="KAJ7981424.1"/>
    </source>
</evidence>
<dbReference type="EMBL" id="JARAOO010000001">
    <property type="protein sequence ID" value="KAJ7981424.1"/>
    <property type="molecule type" value="Genomic_DNA"/>
</dbReference>
<keyword evidence="9" id="KW-0464">Manganese</keyword>
<comment type="catalytic activity">
    <reaction evidence="10">
        <text>O-phospho-L-seryl-[protein] + H2O = L-seryl-[protein] + phosphate</text>
        <dbReference type="Rhea" id="RHEA:20629"/>
        <dbReference type="Rhea" id="RHEA-COMP:9863"/>
        <dbReference type="Rhea" id="RHEA-COMP:11604"/>
        <dbReference type="ChEBI" id="CHEBI:15377"/>
        <dbReference type="ChEBI" id="CHEBI:29999"/>
        <dbReference type="ChEBI" id="CHEBI:43474"/>
        <dbReference type="ChEBI" id="CHEBI:83421"/>
        <dbReference type="EC" id="3.1.3.16"/>
    </reaction>
</comment>
<dbReference type="InterPro" id="IPR001932">
    <property type="entry name" value="PPM-type_phosphatase-like_dom"/>
</dbReference>
<dbReference type="GO" id="GO:0046872">
    <property type="term" value="F:metal ion binding"/>
    <property type="evidence" value="ECO:0007669"/>
    <property type="project" value="UniProtKB-KW"/>
</dbReference>
<feature type="compositionally biased region" description="Polar residues" evidence="12">
    <location>
        <begin position="408"/>
        <end position="419"/>
    </location>
</feature>
<feature type="region of interest" description="Disordered" evidence="12">
    <location>
        <begin position="132"/>
        <end position="158"/>
    </location>
</feature>
<evidence type="ECO:0000256" key="9">
    <source>
        <dbReference type="ARBA" id="ARBA00023211"/>
    </source>
</evidence>
<evidence type="ECO:0000256" key="2">
    <source>
        <dbReference type="ARBA" id="ARBA00001946"/>
    </source>
</evidence>
<dbReference type="SMART" id="SM00332">
    <property type="entry name" value="PP2Cc"/>
    <property type="match status" value="1"/>
</dbReference>
<dbReference type="KEGG" id="qsa:O6P43_000691"/>
<evidence type="ECO:0000256" key="6">
    <source>
        <dbReference type="ARBA" id="ARBA00022801"/>
    </source>
</evidence>
<evidence type="ECO:0000256" key="3">
    <source>
        <dbReference type="ARBA" id="ARBA00006702"/>
    </source>
</evidence>
<dbReference type="Proteomes" id="UP001163823">
    <property type="component" value="Chromosome 1"/>
</dbReference>
<dbReference type="EMBL" id="JARAOO010000001">
    <property type="protein sequence ID" value="KAJ7981425.1"/>
    <property type="molecule type" value="Genomic_DNA"/>
</dbReference>
<feature type="compositionally biased region" description="Polar residues" evidence="12">
    <location>
        <begin position="385"/>
        <end position="399"/>
    </location>
</feature>
<feature type="region of interest" description="Disordered" evidence="12">
    <location>
        <begin position="381"/>
        <end position="429"/>
    </location>
</feature>
<protein>
    <recommendedName>
        <fullName evidence="4">protein-serine/threonine phosphatase</fullName>
        <ecNumber evidence="4">3.1.3.16</ecNumber>
    </recommendedName>
</protein>
<dbReference type="InterPro" id="IPR036457">
    <property type="entry name" value="PPM-type-like_dom_sf"/>
</dbReference>
<comment type="cofactor">
    <cofactor evidence="2">
        <name>Mg(2+)</name>
        <dbReference type="ChEBI" id="CHEBI:18420"/>
    </cofactor>
</comment>
<dbReference type="PANTHER" id="PTHR47992">
    <property type="entry name" value="PROTEIN PHOSPHATASE"/>
    <property type="match status" value="1"/>
</dbReference>
<evidence type="ECO:0000256" key="11">
    <source>
        <dbReference type="ARBA" id="ARBA00048336"/>
    </source>
</evidence>
<dbReference type="Gene3D" id="3.60.40.10">
    <property type="entry name" value="PPM-type phosphatase domain"/>
    <property type="match status" value="1"/>
</dbReference>
<dbReference type="InterPro" id="IPR015655">
    <property type="entry name" value="PP2C"/>
</dbReference>
<keyword evidence="7" id="KW-0460">Magnesium</keyword>
<keyword evidence="5" id="KW-0479">Metal-binding</keyword>
<dbReference type="FunFam" id="3.60.40.10:FF:000026">
    <property type="entry name" value="probable protein phosphatase 2C 52"/>
    <property type="match status" value="1"/>
</dbReference>
<dbReference type="AlphaFoldDB" id="A0AAD7QH67"/>
<comment type="similarity">
    <text evidence="3">Belongs to the PP2C family.</text>
</comment>
<sequence length="471" mass="51898">MGGCVSTSSHSSCSSRSNGEIAPPACMGIGFCGQKRTRRTFSDHVVSLQHLPSIPNRIFTNGKSRTSCIFTQQGRKGINQDAMIVWEDFISEDLTFCGVFDGHGPQGHLVARKVRDALPIKLLSFLHSCQSRRNGSGKTCLNGKLKKSDGGDSEKDCSDEDKISIMWREAFLKSYKSMDKELRSHPNLDCFCSGSTAVSIVKQGSNLFMGNIGDSRAIMGSKDSNNSMVAIQLTIDLKPDLPREAERIKRCKGRVFALQDEPEVPRVWLPFDDAPGLAMARAFGDFCLKEYGVISVPEFSHRVLTERDQFIVLASDGVWDVLSNEDVVEIVSTAPTRASAARILVDSAAREWKLKYPTSKMDDCAVVCLFLDGKMDSESDYDEQGFSSATIQSNHSGNAIESDDGQKSEPSLQRNFTVRSSEDSDAYGRLTVEVEDGTLLSEDQNWSGLEGVTRVNSLVQLPRFSEERPNP</sequence>
<keyword evidence="6" id="KW-0378">Hydrolase</keyword>
<evidence type="ECO:0000256" key="4">
    <source>
        <dbReference type="ARBA" id="ARBA00013081"/>
    </source>
</evidence>
<dbReference type="CDD" id="cd00143">
    <property type="entry name" value="PP2Cc"/>
    <property type="match status" value="1"/>
</dbReference>
<evidence type="ECO:0000256" key="10">
    <source>
        <dbReference type="ARBA" id="ARBA00047761"/>
    </source>
</evidence>
<gene>
    <name evidence="14" type="ORF">O6P43_000691</name>
</gene>
<evidence type="ECO:0000259" key="13">
    <source>
        <dbReference type="PROSITE" id="PS51746"/>
    </source>
</evidence>
<evidence type="ECO:0000256" key="8">
    <source>
        <dbReference type="ARBA" id="ARBA00022912"/>
    </source>
</evidence>
<name>A0AAD7QH67_QUISA</name>
<evidence type="ECO:0000256" key="1">
    <source>
        <dbReference type="ARBA" id="ARBA00001936"/>
    </source>
</evidence>
<dbReference type="GO" id="GO:0004722">
    <property type="term" value="F:protein serine/threonine phosphatase activity"/>
    <property type="evidence" value="ECO:0007669"/>
    <property type="project" value="UniProtKB-EC"/>
</dbReference>
<accession>A0AAD7QH67</accession>
<comment type="catalytic activity">
    <reaction evidence="11">
        <text>O-phospho-L-threonyl-[protein] + H2O = L-threonyl-[protein] + phosphate</text>
        <dbReference type="Rhea" id="RHEA:47004"/>
        <dbReference type="Rhea" id="RHEA-COMP:11060"/>
        <dbReference type="Rhea" id="RHEA-COMP:11605"/>
        <dbReference type="ChEBI" id="CHEBI:15377"/>
        <dbReference type="ChEBI" id="CHEBI:30013"/>
        <dbReference type="ChEBI" id="CHEBI:43474"/>
        <dbReference type="ChEBI" id="CHEBI:61977"/>
        <dbReference type="EC" id="3.1.3.16"/>
    </reaction>
</comment>
<comment type="caution">
    <text evidence="14">The sequence shown here is derived from an EMBL/GenBank/DDBJ whole genome shotgun (WGS) entry which is preliminary data.</text>
</comment>
<keyword evidence="15" id="KW-1185">Reference proteome</keyword>
<keyword evidence="8" id="KW-0904">Protein phosphatase</keyword>
<feature type="compositionally biased region" description="Basic and acidic residues" evidence="12">
    <location>
        <begin position="146"/>
        <end position="158"/>
    </location>
</feature>
<evidence type="ECO:0000313" key="15">
    <source>
        <dbReference type="Proteomes" id="UP001163823"/>
    </source>
</evidence>
<dbReference type="Pfam" id="PF00481">
    <property type="entry name" value="PP2C"/>
    <property type="match status" value="1"/>
</dbReference>
<dbReference type="SUPFAM" id="SSF81606">
    <property type="entry name" value="PP2C-like"/>
    <property type="match status" value="1"/>
</dbReference>